<evidence type="ECO:0000256" key="4">
    <source>
        <dbReference type="ARBA" id="ARBA00022989"/>
    </source>
</evidence>
<accession>A0A4D9CNT3</accession>
<protein>
    <recommendedName>
        <fullName evidence="6">Choline transporter-like protein</fullName>
    </recommendedName>
</protein>
<feature type="transmembrane region" description="Helical" evidence="6">
    <location>
        <begin position="430"/>
        <end position="456"/>
    </location>
</feature>
<feature type="transmembrane region" description="Helical" evidence="6">
    <location>
        <begin position="90"/>
        <end position="110"/>
    </location>
</feature>
<comment type="caution">
    <text evidence="8">The sequence shown here is derived from an EMBL/GenBank/DDBJ whole genome shotgun (WGS) entry which is preliminary data.</text>
</comment>
<dbReference type="InterPro" id="IPR007603">
    <property type="entry name" value="Choline_transptr-like"/>
</dbReference>
<evidence type="ECO:0000256" key="2">
    <source>
        <dbReference type="ARBA" id="ARBA00007168"/>
    </source>
</evidence>
<gene>
    <name evidence="8" type="ORF">NSK_008283</name>
</gene>
<keyword evidence="5 6" id="KW-0472">Membrane</keyword>
<dbReference type="Pfam" id="PF04515">
    <property type="entry name" value="Choline_transpo"/>
    <property type="match status" value="1"/>
</dbReference>
<feature type="region of interest" description="Disordered" evidence="7">
    <location>
        <begin position="1"/>
        <end position="37"/>
    </location>
</feature>
<dbReference type="GO" id="GO:0022857">
    <property type="term" value="F:transmembrane transporter activity"/>
    <property type="evidence" value="ECO:0007669"/>
    <property type="project" value="UniProtKB-UniRule"/>
</dbReference>
<evidence type="ECO:0000313" key="9">
    <source>
        <dbReference type="Proteomes" id="UP000355283"/>
    </source>
</evidence>
<dbReference type="Proteomes" id="UP000355283">
    <property type="component" value="Unassembled WGS sequence"/>
</dbReference>
<feature type="transmembrane region" description="Helical" evidence="6">
    <location>
        <begin position="122"/>
        <end position="140"/>
    </location>
</feature>
<dbReference type="EMBL" id="SDOX01000168">
    <property type="protein sequence ID" value="TFJ80376.1"/>
    <property type="molecule type" value="Genomic_DNA"/>
</dbReference>
<evidence type="ECO:0000313" key="8">
    <source>
        <dbReference type="EMBL" id="TFJ80376.1"/>
    </source>
</evidence>
<proteinExistence type="inferred from homology"/>
<comment type="function">
    <text evidence="6">Choline transporter.</text>
</comment>
<feature type="transmembrane region" description="Helical" evidence="6">
    <location>
        <begin position="286"/>
        <end position="308"/>
    </location>
</feature>
<keyword evidence="4 6" id="KW-1133">Transmembrane helix</keyword>
<feature type="transmembrane region" description="Helical" evidence="6">
    <location>
        <begin position="185"/>
        <end position="205"/>
    </location>
</feature>
<name>A0A4D9CNT3_9STRA</name>
<feature type="transmembrane region" description="Helical" evidence="6">
    <location>
        <begin position="146"/>
        <end position="164"/>
    </location>
</feature>
<evidence type="ECO:0000256" key="1">
    <source>
        <dbReference type="ARBA" id="ARBA00004141"/>
    </source>
</evidence>
<feature type="transmembrane region" description="Helical" evidence="6">
    <location>
        <begin position="241"/>
        <end position="274"/>
    </location>
</feature>
<keyword evidence="9" id="KW-1185">Reference proteome</keyword>
<dbReference type="GO" id="GO:0005886">
    <property type="term" value="C:plasma membrane"/>
    <property type="evidence" value="ECO:0007669"/>
    <property type="project" value="UniProtKB-SubCell"/>
</dbReference>
<feature type="transmembrane region" description="Helical" evidence="6">
    <location>
        <begin position="46"/>
        <end position="70"/>
    </location>
</feature>
<feature type="transmembrane region" description="Helical" evidence="6">
    <location>
        <begin position="387"/>
        <end position="410"/>
    </location>
</feature>
<reference evidence="8 9" key="1">
    <citation type="submission" date="2019-01" db="EMBL/GenBank/DDBJ databases">
        <title>Nuclear Genome Assembly of the Microalgal Biofuel strain Nannochloropsis salina CCMP1776.</title>
        <authorList>
            <person name="Hovde B."/>
        </authorList>
    </citation>
    <scope>NUCLEOTIDE SEQUENCE [LARGE SCALE GENOMIC DNA]</scope>
    <source>
        <strain evidence="8 9">CCMP1776</strain>
    </source>
</reference>
<dbReference type="PANTHER" id="PTHR12385">
    <property type="entry name" value="CHOLINE TRANSPORTER-LIKE (SLC FAMILY 44)"/>
    <property type="match status" value="1"/>
</dbReference>
<dbReference type="OrthoDB" id="44736at2759"/>
<organism evidence="8 9">
    <name type="scientific">Nannochloropsis salina CCMP1776</name>
    <dbReference type="NCBI Taxonomy" id="1027361"/>
    <lineage>
        <taxon>Eukaryota</taxon>
        <taxon>Sar</taxon>
        <taxon>Stramenopiles</taxon>
        <taxon>Ochrophyta</taxon>
        <taxon>Eustigmatophyceae</taxon>
        <taxon>Eustigmatales</taxon>
        <taxon>Monodopsidaceae</taxon>
        <taxon>Microchloropsis</taxon>
        <taxon>Microchloropsis salina</taxon>
    </lineage>
</organism>
<evidence type="ECO:0000256" key="7">
    <source>
        <dbReference type="SAM" id="MobiDB-lite"/>
    </source>
</evidence>
<comment type="similarity">
    <text evidence="2 6">Belongs to the CTL (choline transporter-like) family.</text>
</comment>
<evidence type="ECO:0000256" key="5">
    <source>
        <dbReference type="ARBA" id="ARBA00023136"/>
    </source>
</evidence>
<feature type="compositionally biased region" description="Polar residues" evidence="7">
    <location>
        <begin position="22"/>
        <end position="37"/>
    </location>
</feature>
<evidence type="ECO:0000256" key="6">
    <source>
        <dbReference type="RuleBase" id="RU368066"/>
    </source>
</evidence>
<dbReference type="PANTHER" id="PTHR12385:SF4">
    <property type="entry name" value="PROTEIN PNS1"/>
    <property type="match status" value="1"/>
</dbReference>
<evidence type="ECO:0000256" key="3">
    <source>
        <dbReference type="ARBA" id="ARBA00022692"/>
    </source>
</evidence>
<comment type="subcellular location">
    <subcellularLocation>
        <location evidence="6">Cell membrane</location>
        <topology evidence="6">Multi-pass membrane protein</topology>
    </subcellularLocation>
    <subcellularLocation>
        <location evidence="1">Membrane</location>
        <topology evidence="1">Multi-pass membrane protein</topology>
    </subcellularLocation>
</comment>
<keyword evidence="3 6" id="KW-0812">Transmembrane</keyword>
<sequence>MVDKRSLLSSETADELGGYSSFPPSSSATLQEGPSSGNKKGCRDPLFLVAFILNLGVIIWLAADYGASALRDAPPTQDEDPAKMHDGHPLIILCAALAGVAGVLAGAWMTFMIKKAADIIKFTLWASVVLSLFSAILGLISGQVALVIFGLLSSAIAFCYMRAVKRFIPFAAANLRAATRAVNDFFPVMYAAYALLLLAFLWSVVWSVGMYGVIAYFQRADEDPGQGGAEGGGEGSVAGVYYFLLLVSFFWTLQVVGGVLNCTVAGVVGSWWFIPKADQANVVTGSFTRAATTSLGSICFGALIVAVLEAMKAMVENARQERDNALKCLLDCLISCLDSLAQYLNRWAYTYIGIYGHSFVEAGHKVYNLFVRRGLTALLNDNLVGRVLFLGALMVGLVTCGLGVLLAFILQHSYLKDVENAPSLLGGAGFVVGFFVTDVMMNVVSAAVAAVLVCFLEDSQALAITHPDYHSYLVAAWAMRFPDINW</sequence>
<dbReference type="AlphaFoldDB" id="A0A4D9CNT3"/>